<keyword evidence="3" id="KW-1185">Reference proteome</keyword>
<reference evidence="2 3" key="2">
    <citation type="submission" date="2021-10" db="EMBL/GenBank/DDBJ databases">
        <authorList>
            <person name="Piombo E."/>
        </authorList>
    </citation>
    <scope>NUCLEOTIDE SEQUENCE [LARGE SCALE GENOMIC DNA]</scope>
</reference>
<dbReference type="PANTHER" id="PTHR38166:SF1">
    <property type="entry name" value="C2H2-TYPE DOMAIN-CONTAINING PROTEIN"/>
    <property type="match status" value="1"/>
</dbReference>
<gene>
    <name evidence="2" type="ORF">CSOL1703_00006323</name>
</gene>
<dbReference type="Proteomes" id="UP000775872">
    <property type="component" value="Unassembled WGS sequence"/>
</dbReference>
<evidence type="ECO:0000313" key="3">
    <source>
        <dbReference type="Proteomes" id="UP000775872"/>
    </source>
</evidence>
<dbReference type="OrthoDB" id="3564303at2759"/>
<name>A0A9N9ZJC6_9HYPO</name>
<evidence type="ECO:0008006" key="4">
    <source>
        <dbReference type="Google" id="ProtNLM"/>
    </source>
</evidence>
<dbReference type="AlphaFoldDB" id="A0A9N9ZJC6"/>
<feature type="region of interest" description="Disordered" evidence="1">
    <location>
        <begin position="156"/>
        <end position="214"/>
    </location>
</feature>
<protein>
    <recommendedName>
        <fullName evidence="4">C2H2-type domain-containing protein</fullName>
    </recommendedName>
</protein>
<sequence>MAVILATVGLYGGLSAPGRLTGPKAAASYAPPATGTTQAINTRYNGTNGPPTAPNVAALTTRLALFGVVGDSLRAQCKPATALGSSTLGLGSSRFSAKYTALGLDVTSGFYLTCALQLAKAVSESSLDINILELCCKSAGWISAIIYQPEGSTQGHYEGGVLSPPAKRRATRGKARSSRAKRPANNHDEGEEDGEEQPPRRRPQPEPIDPTKPPRRYFACPFYKYDPVRHWRCYRKYEFKRPYDVTTHLERLHVISDYYCAKCFKEFDDERRWCEHDTGACLEISGPERLWKEDVDDLLGIPTSRGTCDEDKWYCLWDRVFPGVNRPSSPYVSEGLDEALAVARENGWRRLERALPGILSDNGFPIEDGDLHTLLGDLVNILVPETTAAMTITQPYQRPFHRRILDRFQSS</sequence>
<dbReference type="EMBL" id="CABFOC020000063">
    <property type="protein sequence ID" value="CAH0056383.1"/>
    <property type="molecule type" value="Genomic_DNA"/>
</dbReference>
<evidence type="ECO:0000256" key="1">
    <source>
        <dbReference type="SAM" id="MobiDB-lite"/>
    </source>
</evidence>
<accession>A0A9N9ZJC6</accession>
<feature type="compositionally biased region" description="Basic residues" evidence="1">
    <location>
        <begin position="166"/>
        <end position="184"/>
    </location>
</feature>
<reference evidence="3" key="1">
    <citation type="submission" date="2019-06" db="EMBL/GenBank/DDBJ databases">
        <authorList>
            <person name="Broberg M."/>
        </authorList>
    </citation>
    <scope>NUCLEOTIDE SEQUENCE [LARGE SCALE GENOMIC DNA]</scope>
</reference>
<evidence type="ECO:0000313" key="2">
    <source>
        <dbReference type="EMBL" id="CAH0056383.1"/>
    </source>
</evidence>
<dbReference type="PANTHER" id="PTHR38166">
    <property type="entry name" value="C2H2-TYPE DOMAIN-CONTAINING PROTEIN-RELATED"/>
    <property type="match status" value="1"/>
</dbReference>
<proteinExistence type="predicted"/>
<organism evidence="2 3">
    <name type="scientific">Clonostachys solani</name>
    <dbReference type="NCBI Taxonomy" id="160281"/>
    <lineage>
        <taxon>Eukaryota</taxon>
        <taxon>Fungi</taxon>
        <taxon>Dikarya</taxon>
        <taxon>Ascomycota</taxon>
        <taxon>Pezizomycotina</taxon>
        <taxon>Sordariomycetes</taxon>
        <taxon>Hypocreomycetidae</taxon>
        <taxon>Hypocreales</taxon>
        <taxon>Bionectriaceae</taxon>
        <taxon>Clonostachys</taxon>
    </lineage>
</organism>
<comment type="caution">
    <text evidence="2">The sequence shown here is derived from an EMBL/GenBank/DDBJ whole genome shotgun (WGS) entry which is preliminary data.</text>
</comment>